<gene>
    <name evidence="10" type="ORF">SAMN02745134_03452</name>
</gene>
<dbReference type="PANTHER" id="PTHR21039:SF0">
    <property type="entry name" value="HISTIDINOL-PHOSPHATASE"/>
    <property type="match status" value="1"/>
</dbReference>
<name>A0A1W1XWN0_9CLOT</name>
<evidence type="ECO:0000256" key="4">
    <source>
        <dbReference type="ARBA" id="ARBA00022605"/>
    </source>
</evidence>
<dbReference type="NCBIfam" id="NF005996">
    <property type="entry name" value="PRK08123.1"/>
    <property type="match status" value="1"/>
</dbReference>
<dbReference type="SUPFAM" id="SSF89550">
    <property type="entry name" value="PHP domain-like"/>
    <property type="match status" value="1"/>
</dbReference>
<accession>A0A1W1XWN0</accession>
<keyword evidence="11" id="KW-1185">Reference proteome</keyword>
<dbReference type="AlphaFoldDB" id="A0A1W1XWN0"/>
<dbReference type="UniPathway" id="UPA00031">
    <property type="reaction ID" value="UER00013"/>
</dbReference>
<dbReference type="CDD" id="cd12110">
    <property type="entry name" value="PHP_HisPPase_Hisj_like"/>
    <property type="match status" value="1"/>
</dbReference>
<dbReference type="InterPro" id="IPR016195">
    <property type="entry name" value="Pol/histidinol_Pase-like"/>
</dbReference>
<dbReference type="PANTHER" id="PTHR21039">
    <property type="entry name" value="HISTIDINOL PHOSPHATASE-RELATED"/>
    <property type="match status" value="1"/>
</dbReference>
<comment type="similarity">
    <text evidence="2 8">Belongs to the PHP hydrolase family. HisK subfamily.</text>
</comment>
<evidence type="ECO:0000256" key="3">
    <source>
        <dbReference type="ARBA" id="ARBA00013085"/>
    </source>
</evidence>
<proteinExistence type="inferred from homology"/>
<feature type="domain" description="PHP" evidence="9">
    <location>
        <begin position="7"/>
        <end position="207"/>
    </location>
</feature>
<dbReference type="Proteomes" id="UP000192468">
    <property type="component" value="Unassembled WGS sequence"/>
</dbReference>
<evidence type="ECO:0000256" key="8">
    <source>
        <dbReference type="RuleBase" id="RU366003"/>
    </source>
</evidence>
<dbReference type="InterPro" id="IPR010140">
    <property type="entry name" value="Histidinol_P_phosphatase_HisJ"/>
</dbReference>
<dbReference type="EC" id="3.1.3.15" evidence="3 8"/>
<evidence type="ECO:0000256" key="1">
    <source>
        <dbReference type="ARBA" id="ARBA00004970"/>
    </source>
</evidence>
<dbReference type="OrthoDB" id="9775255at2"/>
<keyword evidence="6 8" id="KW-0368">Histidine biosynthesis</keyword>
<evidence type="ECO:0000259" key="9">
    <source>
        <dbReference type="Pfam" id="PF02811"/>
    </source>
</evidence>
<dbReference type="GO" id="GO:0000105">
    <property type="term" value="P:L-histidine biosynthetic process"/>
    <property type="evidence" value="ECO:0007669"/>
    <property type="project" value="UniProtKB-UniRule"/>
</dbReference>
<evidence type="ECO:0000256" key="6">
    <source>
        <dbReference type="ARBA" id="ARBA00023102"/>
    </source>
</evidence>
<dbReference type="EMBL" id="FWXH01000023">
    <property type="protein sequence ID" value="SMC28277.1"/>
    <property type="molecule type" value="Genomic_DNA"/>
</dbReference>
<keyword evidence="5 8" id="KW-0378">Hydrolase</keyword>
<evidence type="ECO:0000313" key="11">
    <source>
        <dbReference type="Proteomes" id="UP000192468"/>
    </source>
</evidence>
<protein>
    <recommendedName>
        <fullName evidence="3 8">Histidinol-phosphatase</fullName>
        <shortName evidence="8">HolPase</shortName>
        <ecNumber evidence="3 8">3.1.3.15</ecNumber>
    </recommendedName>
</protein>
<dbReference type="GO" id="GO:0005737">
    <property type="term" value="C:cytoplasm"/>
    <property type="evidence" value="ECO:0007669"/>
    <property type="project" value="TreeGrafter"/>
</dbReference>
<sequence length="279" mass="32568">MMSFSNFHTHCYFCDGTDDPEEYVKKAIEFKFSDLGFSSHAPLPFPNSWTMGKNNFYEYCNKINSLKLKYKNEINIYLGLEVDYIENLISPTDEKFASLDYTIGSVHMLKDIKTGEFLAVDGDEDEYIKLITSAFDNDVKKFVHAYYTQIRNMVSNKTPSIVGHLDLIKKHNKNNKYFNENEPWYKDEILNTLKVISENKTILELNTGGKVRGYTDDFYPSNWILTECRHLDIPIILNSDAHNPQYINAYFSDATILLKNSNYLKQRILHNEVWQDVLL</sequence>
<comment type="pathway">
    <text evidence="1 8">Amino-acid biosynthesis; L-histidine biosynthesis; L-histidine from 5-phospho-alpha-D-ribose 1-diphosphate: step 8/9.</text>
</comment>
<comment type="catalytic activity">
    <reaction evidence="7 8">
        <text>L-histidinol phosphate + H2O = L-histidinol + phosphate</text>
        <dbReference type="Rhea" id="RHEA:14465"/>
        <dbReference type="ChEBI" id="CHEBI:15377"/>
        <dbReference type="ChEBI" id="CHEBI:43474"/>
        <dbReference type="ChEBI" id="CHEBI:57699"/>
        <dbReference type="ChEBI" id="CHEBI:57980"/>
        <dbReference type="EC" id="3.1.3.15"/>
    </reaction>
</comment>
<reference evidence="10 11" key="1">
    <citation type="submission" date="2017-04" db="EMBL/GenBank/DDBJ databases">
        <authorList>
            <person name="Afonso C.L."/>
            <person name="Miller P.J."/>
            <person name="Scott M.A."/>
            <person name="Spackman E."/>
            <person name="Goraichik I."/>
            <person name="Dimitrov K.M."/>
            <person name="Suarez D.L."/>
            <person name="Swayne D.E."/>
        </authorList>
    </citation>
    <scope>NUCLEOTIDE SEQUENCE [LARGE SCALE GENOMIC DNA]</scope>
    <source>
        <strain evidence="10 11">DSM 12555</strain>
    </source>
</reference>
<dbReference type="STRING" id="1121291.SAMN02745134_03452"/>
<evidence type="ECO:0000313" key="10">
    <source>
        <dbReference type="EMBL" id="SMC28277.1"/>
    </source>
</evidence>
<dbReference type="Gene3D" id="3.20.20.140">
    <property type="entry name" value="Metal-dependent hydrolases"/>
    <property type="match status" value="1"/>
</dbReference>
<evidence type="ECO:0000256" key="7">
    <source>
        <dbReference type="ARBA" id="ARBA00049158"/>
    </source>
</evidence>
<keyword evidence="4 8" id="KW-0028">Amino-acid biosynthesis</keyword>
<dbReference type="NCBIfam" id="TIGR01856">
    <property type="entry name" value="hisJ_fam"/>
    <property type="match status" value="1"/>
</dbReference>
<dbReference type="Pfam" id="PF02811">
    <property type="entry name" value="PHP"/>
    <property type="match status" value="1"/>
</dbReference>
<dbReference type="GO" id="GO:0004401">
    <property type="term" value="F:histidinol-phosphatase activity"/>
    <property type="evidence" value="ECO:0007669"/>
    <property type="project" value="UniProtKB-UniRule"/>
</dbReference>
<organism evidence="10 11">
    <name type="scientific">Clostridium acidisoli DSM 12555</name>
    <dbReference type="NCBI Taxonomy" id="1121291"/>
    <lineage>
        <taxon>Bacteria</taxon>
        <taxon>Bacillati</taxon>
        <taxon>Bacillota</taxon>
        <taxon>Clostridia</taxon>
        <taxon>Eubacteriales</taxon>
        <taxon>Clostridiaceae</taxon>
        <taxon>Clostridium</taxon>
    </lineage>
</organism>
<evidence type="ECO:0000256" key="5">
    <source>
        <dbReference type="ARBA" id="ARBA00022801"/>
    </source>
</evidence>
<evidence type="ECO:0000256" key="2">
    <source>
        <dbReference type="ARBA" id="ARBA00009152"/>
    </source>
</evidence>
<dbReference type="InterPro" id="IPR004013">
    <property type="entry name" value="PHP_dom"/>
</dbReference>